<evidence type="ECO:0000313" key="3">
    <source>
        <dbReference type="Proteomes" id="UP000238655"/>
    </source>
</evidence>
<reference evidence="2 3" key="1">
    <citation type="submission" date="2018-01" db="EMBL/GenBank/DDBJ databases">
        <title>Successful Treatment of Persistent Burkholderia cepacia Bacteremia with Ceftazidime-Avibactam.</title>
        <authorList>
            <person name="Tamma P."/>
            <person name="Fan Y."/>
            <person name="Bergman Y."/>
            <person name="Sick-Samuels A."/>
            <person name="Hsu A."/>
            <person name="Timp W."/>
            <person name="Simner P."/>
        </authorList>
    </citation>
    <scope>NUCLEOTIDE SEQUENCE [LARGE SCALE GENOMIC DNA]</scope>
    <source>
        <strain evidence="2 3">170816</strain>
    </source>
</reference>
<sequence length="109" mass="10863">MAVNWKTLTQSVLAGAAASVYAPAAGKQGAVHSANAWNPTAAPVVVNIYLVPNAGAAGDTTRVHQVSVPAGKSLPLTDILNLKIVNPSSLFADGNGVTLTVTGAEADAS</sequence>
<feature type="signal peptide" evidence="1">
    <location>
        <begin position="1"/>
        <end position="24"/>
    </location>
</feature>
<proteinExistence type="predicted"/>
<protein>
    <submittedName>
        <fullName evidence="2">Uncharacterized protein</fullName>
    </submittedName>
</protein>
<dbReference type="Proteomes" id="UP000238655">
    <property type="component" value="Chromosome 1"/>
</dbReference>
<dbReference type="AlphaFoldDB" id="A0A2S5DRG7"/>
<feature type="chain" id="PRO_5015553594" evidence="1">
    <location>
        <begin position="25"/>
        <end position="109"/>
    </location>
</feature>
<evidence type="ECO:0000256" key="1">
    <source>
        <dbReference type="SAM" id="SignalP"/>
    </source>
</evidence>
<accession>A0A2S5DRG7</accession>
<gene>
    <name evidence="2" type="ORF">C3743_15390</name>
</gene>
<name>A0A2S5DRG7_9BURK</name>
<dbReference type="RefSeq" id="WP_089460812.1">
    <property type="nucleotide sequence ID" value="NZ_CM009575.1"/>
</dbReference>
<dbReference type="EMBL" id="PQVP01000002">
    <property type="protein sequence ID" value="POZ81699.1"/>
    <property type="molecule type" value="Genomic_DNA"/>
</dbReference>
<keyword evidence="1" id="KW-0732">Signal</keyword>
<evidence type="ECO:0000313" key="2">
    <source>
        <dbReference type="EMBL" id="POZ81699.1"/>
    </source>
</evidence>
<organism evidence="2 3">
    <name type="scientific">Burkholderia contaminans</name>
    <dbReference type="NCBI Taxonomy" id="488447"/>
    <lineage>
        <taxon>Bacteria</taxon>
        <taxon>Pseudomonadati</taxon>
        <taxon>Pseudomonadota</taxon>
        <taxon>Betaproteobacteria</taxon>
        <taxon>Burkholderiales</taxon>
        <taxon>Burkholderiaceae</taxon>
        <taxon>Burkholderia</taxon>
        <taxon>Burkholderia cepacia complex</taxon>
    </lineage>
</organism>
<comment type="caution">
    <text evidence="2">The sequence shown here is derived from an EMBL/GenBank/DDBJ whole genome shotgun (WGS) entry which is preliminary data.</text>
</comment>